<dbReference type="EMBL" id="MTYJ01000005">
    <property type="protein sequence ID" value="OQV24802.1"/>
    <property type="molecule type" value="Genomic_DNA"/>
</dbReference>
<dbReference type="OrthoDB" id="9229163at2759"/>
<gene>
    <name evidence="1" type="ORF">BV898_01394</name>
</gene>
<dbReference type="AlphaFoldDB" id="A0A1W0XBV1"/>
<comment type="caution">
    <text evidence="1">The sequence shown here is derived from an EMBL/GenBank/DDBJ whole genome shotgun (WGS) entry which is preliminary data.</text>
</comment>
<reference evidence="2" key="1">
    <citation type="submission" date="2017-01" db="EMBL/GenBank/DDBJ databases">
        <title>Comparative genomics of anhydrobiosis in the tardigrade Hypsibius dujardini.</title>
        <authorList>
            <person name="Yoshida Y."/>
            <person name="Koutsovoulos G."/>
            <person name="Laetsch D."/>
            <person name="Stevens L."/>
            <person name="Kumar S."/>
            <person name="Horikawa D."/>
            <person name="Ishino K."/>
            <person name="Komine S."/>
            <person name="Tomita M."/>
            <person name="Blaxter M."/>
            <person name="Arakawa K."/>
        </authorList>
    </citation>
    <scope>NUCLEOTIDE SEQUENCE [LARGE SCALE GENOMIC DNA]</scope>
    <source>
        <strain evidence="2">Z151</strain>
    </source>
</reference>
<keyword evidence="2" id="KW-1185">Reference proteome</keyword>
<proteinExistence type="predicted"/>
<accession>A0A1W0XBV1</accession>
<dbReference type="Proteomes" id="UP000192578">
    <property type="component" value="Unassembled WGS sequence"/>
</dbReference>
<name>A0A1W0XBV1_HYPEX</name>
<protein>
    <submittedName>
        <fullName evidence="1">Uncharacterized protein</fullName>
    </submittedName>
</protein>
<evidence type="ECO:0000313" key="1">
    <source>
        <dbReference type="EMBL" id="OQV24802.1"/>
    </source>
</evidence>
<sequence>MFLPSLATSFTPNNFDAETKVLILTGFPSKPTQFNDLLAFSSPNSANFEEIEISFSPRWESIKNDTFRLV</sequence>
<evidence type="ECO:0000313" key="2">
    <source>
        <dbReference type="Proteomes" id="UP000192578"/>
    </source>
</evidence>
<organism evidence="1 2">
    <name type="scientific">Hypsibius exemplaris</name>
    <name type="common">Freshwater tardigrade</name>
    <dbReference type="NCBI Taxonomy" id="2072580"/>
    <lineage>
        <taxon>Eukaryota</taxon>
        <taxon>Metazoa</taxon>
        <taxon>Ecdysozoa</taxon>
        <taxon>Tardigrada</taxon>
        <taxon>Eutardigrada</taxon>
        <taxon>Parachela</taxon>
        <taxon>Hypsibioidea</taxon>
        <taxon>Hypsibiidae</taxon>
        <taxon>Hypsibius</taxon>
    </lineage>
</organism>